<keyword evidence="4" id="KW-1185">Reference proteome</keyword>
<evidence type="ECO:0000313" key="4">
    <source>
        <dbReference type="Proteomes" id="UP000315648"/>
    </source>
</evidence>
<comment type="caution">
    <text evidence="3">The sequence shown here is derived from an EMBL/GenBank/DDBJ whole genome shotgun (WGS) entry which is preliminary data.</text>
</comment>
<sequence>MKPPVAVLLAEDNDDDLFLSKRVLAKAGIAPVFHVADGRQAMDYLAGKGDYADRTRYPLPEVVLLDLKMPEFTGHEVLEWLRAEPALRDLKVYVLTSSAEMSDQQRAEKAGAQGYLVKPLLTAHLATIFGS</sequence>
<dbReference type="PANTHER" id="PTHR44520">
    <property type="entry name" value="RESPONSE REGULATOR RCP1-RELATED"/>
    <property type="match status" value="1"/>
</dbReference>
<dbReference type="Gene3D" id="3.40.50.2300">
    <property type="match status" value="1"/>
</dbReference>
<dbReference type="OrthoDB" id="190609at2"/>
<reference evidence="3 4" key="1">
    <citation type="submission" date="2019-07" db="EMBL/GenBank/DDBJ databases">
        <title>Description of 53C-WASEF.</title>
        <authorList>
            <person name="Pitt A."/>
            <person name="Hahn M.W."/>
        </authorList>
    </citation>
    <scope>NUCLEOTIDE SEQUENCE [LARGE SCALE GENOMIC DNA]</scope>
    <source>
        <strain evidence="3 4">53C-WASEF</strain>
    </source>
</reference>
<feature type="domain" description="Response regulatory" evidence="2">
    <location>
        <begin position="6"/>
        <end position="131"/>
    </location>
</feature>
<dbReference type="InterPro" id="IPR011006">
    <property type="entry name" value="CheY-like_superfamily"/>
</dbReference>
<dbReference type="InterPro" id="IPR001789">
    <property type="entry name" value="Sig_transdc_resp-reg_receiver"/>
</dbReference>
<dbReference type="Pfam" id="PF00072">
    <property type="entry name" value="Response_reg"/>
    <property type="match status" value="1"/>
</dbReference>
<dbReference type="PROSITE" id="PS50110">
    <property type="entry name" value="RESPONSE_REGULATORY"/>
    <property type="match status" value="1"/>
</dbReference>
<organism evidence="3 4">
    <name type="scientific">Rariglobus hedericola</name>
    <dbReference type="NCBI Taxonomy" id="2597822"/>
    <lineage>
        <taxon>Bacteria</taxon>
        <taxon>Pseudomonadati</taxon>
        <taxon>Verrucomicrobiota</taxon>
        <taxon>Opitutia</taxon>
        <taxon>Opitutales</taxon>
        <taxon>Opitutaceae</taxon>
        <taxon>Rariglobus</taxon>
    </lineage>
</organism>
<name>A0A556QGN8_9BACT</name>
<evidence type="ECO:0000259" key="2">
    <source>
        <dbReference type="PROSITE" id="PS50110"/>
    </source>
</evidence>
<evidence type="ECO:0000313" key="3">
    <source>
        <dbReference type="EMBL" id="TSJ75806.1"/>
    </source>
</evidence>
<dbReference type="SMART" id="SM00448">
    <property type="entry name" value="REC"/>
    <property type="match status" value="1"/>
</dbReference>
<dbReference type="RefSeq" id="WP_144354079.1">
    <property type="nucleotide sequence ID" value="NZ_CBCRVV010000004.1"/>
</dbReference>
<dbReference type="SUPFAM" id="SSF52172">
    <property type="entry name" value="CheY-like"/>
    <property type="match status" value="1"/>
</dbReference>
<dbReference type="EMBL" id="VMBG01000003">
    <property type="protein sequence ID" value="TSJ75806.1"/>
    <property type="molecule type" value="Genomic_DNA"/>
</dbReference>
<keyword evidence="1" id="KW-0597">Phosphoprotein</keyword>
<dbReference type="AlphaFoldDB" id="A0A556QGN8"/>
<dbReference type="CDD" id="cd17557">
    <property type="entry name" value="REC_Rcp-like"/>
    <property type="match status" value="1"/>
</dbReference>
<feature type="modified residue" description="4-aspartylphosphate" evidence="1">
    <location>
        <position position="66"/>
    </location>
</feature>
<accession>A0A556QGN8</accession>
<dbReference type="InterPro" id="IPR052893">
    <property type="entry name" value="TCS_response_regulator"/>
</dbReference>
<dbReference type="Proteomes" id="UP000315648">
    <property type="component" value="Unassembled WGS sequence"/>
</dbReference>
<evidence type="ECO:0000256" key="1">
    <source>
        <dbReference type="PROSITE-ProRule" id="PRU00169"/>
    </source>
</evidence>
<dbReference type="GO" id="GO:0000160">
    <property type="term" value="P:phosphorelay signal transduction system"/>
    <property type="evidence" value="ECO:0007669"/>
    <property type="project" value="InterPro"/>
</dbReference>
<dbReference type="PANTHER" id="PTHR44520:SF1">
    <property type="entry name" value="TWO-COMPONENT SYSTEM REGULATORY PROTEIN"/>
    <property type="match status" value="1"/>
</dbReference>
<proteinExistence type="predicted"/>
<gene>
    <name evidence="3" type="ORF">FPL22_16225</name>
</gene>
<protein>
    <submittedName>
        <fullName evidence="3">Response regulator</fullName>
    </submittedName>
</protein>